<protein>
    <submittedName>
        <fullName evidence="2">Uncharacterized protein</fullName>
    </submittedName>
</protein>
<dbReference type="EMBL" id="CP119083">
    <property type="protein sequence ID" value="WEF31357.1"/>
    <property type="molecule type" value="Genomic_DNA"/>
</dbReference>
<accession>A0ABY8B9E0</accession>
<reference evidence="2 3" key="1">
    <citation type="submission" date="2023-02" db="EMBL/GenBank/DDBJ databases">
        <title>Gemone sequence of Telluria chitinolytica ACM 3522T.</title>
        <authorList>
            <person name="Frediansyah A."/>
            <person name="Miess H."/>
            <person name="Gross H."/>
        </authorList>
    </citation>
    <scope>NUCLEOTIDE SEQUENCE [LARGE SCALE GENOMIC DNA]</scope>
    <source>
        <strain evidence="2 3">ACM 3522</strain>
    </source>
</reference>
<name>A0ABY8B9E0_9BURK</name>
<feature type="signal peptide" evidence="1">
    <location>
        <begin position="1"/>
        <end position="16"/>
    </location>
</feature>
<feature type="chain" id="PRO_5046094431" evidence="1">
    <location>
        <begin position="17"/>
        <end position="226"/>
    </location>
</feature>
<sequence length="226" mass="24104">MLSMNTLKLISALLMAATLGVGGGRIAVAKDITAPVKASAANTEAGQFFELSVDGKSLPMDVGRPTEAHFVRASVTANRVFSFSAGDRKSNFMLAVAVGARPGQALIPGVYESYNCDQDHACDDPPTPSENQLTAVIMNHADIPMQVGDLKEALKARKLGLAPLLVTITKVEDVNLKAIGPRKRVQGSFKGQLAYVKNDAHNVPHVVGRVKEVEGKFDVYAVIYTD</sequence>
<gene>
    <name evidence="2" type="ORF">PX653_18055</name>
</gene>
<evidence type="ECO:0000313" key="2">
    <source>
        <dbReference type="EMBL" id="WEF31357.1"/>
    </source>
</evidence>
<organism evidence="2 3">
    <name type="scientific">Pseudoduganella chitinolytica</name>
    <dbReference type="NCBI Taxonomy" id="34070"/>
    <lineage>
        <taxon>Bacteria</taxon>
        <taxon>Pseudomonadati</taxon>
        <taxon>Pseudomonadota</taxon>
        <taxon>Betaproteobacteria</taxon>
        <taxon>Burkholderiales</taxon>
        <taxon>Oxalobacteraceae</taxon>
        <taxon>Telluria group</taxon>
        <taxon>Pseudoduganella</taxon>
    </lineage>
</organism>
<evidence type="ECO:0000256" key="1">
    <source>
        <dbReference type="SAM" id="SignalP"/>
    </source>
</evidence>
<proteinExistence type="predicted"/>
<keyword evidence="1" id="KW-0732">Signal</keyword>
<dbReference type="Proteomes" id="UP001216510">
    <property type="component" value="Chromosome"/>
</dbReference>
<dbReference type="RefSeq" id="WP_277414132.1">
    <property type="nucleotide sequence ID" value="NZ_CP119083.1"/>
</dbReference>
<evidence type="ECO:0000313" key="3">
    <source>
        <dbReference type="Proteomes" id="UP001216510"/>
    </source>
</evidence>
<keyword evidence="3" id="KW-1185">Reference proteome</keyword>